<protein>
    <submittedName>
        <fullName evidence="2">Uncharacterized protein</fullName>
    </submittedName>
</protein>
<organism evidence="2 3">
    <name type="scientific">Podospora didyma</name>
    <dbReference type="NCBI Taxonomy" id="330526"/>
    <lineage>
        <taxon>Eukaryota</taxon>
        <taxon>Fungi</taxon>
        <taxon>Dikarya</taxon>
        <taxon>Ascomycota</taxon>
        <taxon>Pezizomycotina</taxon>
        <taxon>Sordariomycetes</taxon>
        <taxon>Sordariomycetidae</taxon>
        <taxon>Sordariales</taxon>
        <taxon>Podosporaceae</taxon>
        <taxon>Podospora</taxon>
    </lineage>
</organism>
<proteinExistence type="predicted"/>
<evidence type="ECO:0000313" key="3">
    <source>
        <dbReference type="Proteomes" id="UP001285441"/>
    </source>
</evidence>
<comment type="caution">
    <text evidence="2">The sequence shown here is derived from an EMBL/GenBank/DDBJ whole genome shotgun (WGS) entry which is preliminary data.</text>
</comment>
<dbReference type="AlphaFoldDB" id="A0AAE0K536"/>
<dbReference type="EMBL" id="JAULSW010000009">
    <property type="protein sequence ID" value="KAK3370069.1"/>
    <property type="molecule type" value="Genomic_DNA"/>
</dbReference>
<feature type="region of interest" description="Disordered" evidence="1">
    <location>
        <begin position="85"/>
        <end position="108"/>
    </location>
</feature>
<evidence type="ECO:0000256" key="1">
    <source>
        <dbReference type="SAM" id="MobiDB-lite"/>
    </source>
</evidence>
<dbReference type="Proteomes" id="UP001285441">
    <property type="component" value="Unassembled WGS sequence"/>
</dbReference>
<keyword evidence="3" id="KW-1185">Reference proteome</keyword>
<reference evidence="2" key="1">
    <citation type="journal article" date="2023" name="Mol. Phylogenet. Evol.">
        <title>Genome-scale phylogeny and comparative genomics of the fungal order Sordariales.</title>
        <authorList>
            <person name="Hensen N."/>
            <person name="Bonometti L."/>
            <person name="Westerberg I."/>
            <person name="Brannstrom I.O."/>
            <person name="Guillou S."/>
            <person name="Cros-Aarteil S."/>
            <person name="Calhoun S."/>
            <person name="Haridas S."/>
            <person name="Kuo A."/>
            <person name="Mondo S."/>
            <person name="Pangilinan J."/>
            <person name="Riley R."/>
            <person name="LaButti K."/>
            <person name="Andreopoulos B."/>
            <person name="Lipzen A."/>
            <person name="Chen C."/>
            <person name="Yan M."/>
            <person name="Daum C."/>
            <person name="Ng V."/>
            <person name="Clum A."/>
            <person name="Steindorff A."/>
            <person name="Ohm R.A."/>
            <person name="Martin F."/>
            <person name="Silar P."/>
            <person name="Natvig D.O."/>
            <person name="Lalanne C."/>
            <person name="Gautier V."/>
            <person name="Ament-Velasquez S.L."/>
            <person name="Kruys A."/>
            <person name="Hutchinson M.I."/>
            <person name="Powell A.J."/>
            <person name="Barry K."/>
            <person name="Miller A.N."/>
            <person name="Grigoriev I.V."/>
            <person name="Debuchy R."/>
            <person name="Gladieux P."/>
            <person name="Hiltunen Thoren M."/>
            <person name="Johannesson H."/>
        </authorList>
    </citation>
    <scope>NUCLEOTIDE SEQUENCE</scope>
    <source>
        <strain evidence="2">CBS 232.78</strain>
    </source>
</reference>
<feature type="region of interest" description="Disordered" evidence="1">
    <location>
        <begin position="155"/>
        <end position="192"/>
    </location>
</feature>
<sequence length="264" mass="29435">MGIRPCGHCICADCAPCRPVQDTLPAHTDHQSFLAYIDPHWAEHFPENWVWRDHKLGLAEHVWEQIRSDRRFAFSFSTEGSKLERERNLDSAYASETQPTSPVSASKFDQFNLRGGQDLFPITVKVKTVTAKREPSPSPPPSPLPAEKKKIVLVNRSGPSSSSSSSSSSPTAQDPNPDTVLPSIEQPFDLPTRPTRDQILKEILALVGTLEDEGEIKIVEEIANMKPAKLRQRQVFKQLVPLVERIDGAGEIRIAYDSRLASCM</sequence>
<accession>A0AAE0K536</accession>
<gene>
    <name evidence="2" type="ORF">B0H63DRAFT_454281</name>
</gene>
<feature type="compositionally biased region" description="Polar residues" evidence="1">
    <location>
        <begin position="94"/>
        <end position="108"/>
    </location>
</feature>
<reference evidence="2" key="2">
    <citation type="submission" date="2023-06" db="EMBL/GenBank/DDBJ databases">
        <authorList>
            <consortium name="Lawrence Berkeley National Laboratory"/>
            <person name="Haridas S."/>
            <person name="Hensen N."/>
            <person name="Bonometti L."/>
            <person name="Westerberg I."/>
            <person name="Brannstrom I.O."/>
            <person name="Guillou S."/>
            <person name="Cros-Aarteil S."/>
            <person name="Calhoun S."/>
            <person name="Kuo A."/>
            <person name="Mondo S."/>
            <person name="Pangilinan J."/>
            <person name="Riley R."/>
            <person name="LaButti K."/>
            <person name="Andreopoulos B."/>
            <person name="Lipzen A."/>
            <person name="Chen C."/>
            <person name="Yanf M."/>
            <person name="Daum C."/>
            <person name="Ng V."/>
            <person name="Clum A."/>
            <person name="Steindorff A."/>
            <person name="Ohm R."/>
            <person name="Martin F."/>
            <person name="Silar P."/>
            <person name="Natvig D."/>
            <person name="Lalanne C."/>
            <person name="Gautier V."/>
            <person name="Ament-velasquez S.L."/>
            <person name="Kruys A."/>
            <person name="Hutchinson M.I."/>
            <person name="Powell A.J."/>
            <person name="Barry K."/>
            <person name="Miller A.N."/>
            <person name="Grigoriev I.V."/>
            <person name="Debuchy R."/>
            <person name="Gladieux P."/>
            <person name="Thoren M.H."/>
            <person name="Johannesson H."/>
        </authorList>
    </citation>
    <scope>NUCLEOTIDE SEQUENCE</scope>
    <source>
        <strain evidence="2">CBS 232.78</strain>
    </source>
</reference>
<evidence type="ECO:0000313" key="2">
    <source>
        <dbReference type="EMBL" id="KAK3370069.1"/>
    </source>
</evidence>
<feature type="compositionally biased region" description="Low complexity" evidence="1">
    <location>
        <begin position="160"/>
        <end position="169"/>
    </location>
</feature>
<name>A0AAE0K536_9PEZI</name>